<organism evidence="2 3">
    <name type="scientific">Rhodoplanes tepidamans</name>
    <name type="common">Rhodoplanes cryptolactis</name>
    <dbReference type="NCBI Taxonomy" id="200616"/>
    <lineage>
        <taxon>Bacteria</taxon>
        <taxon>Pseudomonadati</taxon>
        <taxon>Pseudomonadota</taxon>
        <taxon>Alphaproteobacteria</taxon>
        <taxon>Hyphomicrobiales</taxon>
        <taxon>Nitrobacteraceae</taxon>
        <taxon>Rhodoplanes</taxon>
    </lineage>
</organism>
<reference evidence="2" key="1">
    <citation type="journal article" date="2023" name="Microbiol Resour">
        <title>Genome Sequences of Rhodoplanes serenus and Two Thermotolerant Strains, Rhodoplanes tepidamans and 'Rhodoplanes cryptolactis,' Further Refine the Genus.</title>
        <authorList>
            <person name="Rayyan A.A."/>
            <person name="Kyndt J.A."/>
        </authorList>
    </citation>
    <scope>NUCLEOTIDE SEQUENCE</scope>
    <source>
        <strain evidence="2">DSM 9987</strain>
    </source>
</reference>
<gene>
    <name evidence="2" type="ORF">PQJ73_09450</name>
</gene>
<feature type="domain" description="Inner membrane protein YgaP-like transmembrane" evidence="1">
    <location>
        <begin position="1"/>
        <end position="60"/>
    </location>
</feature>
<reference evidence="2" key="2">
    <citation type="submission" date="2023-02" db="EMBL/GenBank/DDBJ databases">
        <authorList>
            <person name="Rayyan A."/>
            <person name="Meyer T."/>
            <person name="Kyndt J.A."/>
        </authorList>
    </citation>
    <scope>NUCLEOTIDE SEQUENCE</scope>
    <source>
        <strain evidence="2">DSM 9987</strain>
    </source>
</reference>
<evidence type="ECO:0000313" key="2">
    <source>
        <dbReference type="EMBL" id="MDC7785905.1"/>
    </source>
</evidence>
<dbReference type="InterPro" id="IPR021309">
    <property type="entry name" value="YgaP-like_TM"/>
</dbReference>
<dbReference type="EMBL" id="JAQQLI010000011">
    <property type="protein sequence ID" value="MDC7785905.1"/>
    <property type="molecule type" value="Genomic_DNA"/>
</dbReference>
<dbReference type="RefSeq" id="WP_272776748.1">
    <property type="nucleotide sequence ID" value="NZ_JAQQLI010000011.1"/>
</dbReference>
<name>A0ABT5J8B9_RHOTP</name>
<accession>A0ABT5J8B9</accession>
<sequence length="63" mass="6725">MTKNMGMMDRAIRAIVGLGLVYWALTGGPVWAWIGLLPLFTAAVAYCPAYTVFGISTCPATKS</sequence>
<protein>
    <submittedName>
        <fullName evidence="2">DUF2892 domain-containing protein</fullName>
    </submittedName>
</protein>
<evidence type="ECO:0000313" key="3">
    <source>
        <dbReference type="Proteomes" id="UP001165652"/>
    </source>
</evidence>
<dbReference type="Pfam" id="PF11127">
    <property type="entry name" value="YgaP-like_TM"/>
    <property type="match status" value="1"/>
</dbReference>
<evidence type="ECO:0000259" key="1">
    <source>
        <dbReference type="Pfam" id="PF11127"/>
    </source>
</evidence>
<keyword evidence="3" id="KW-1185">Reference proteome</keyword>
<proteinExistence type="predicted"/>
<dbReference type="Proteomes" id="UP001165652">
    <property type="component" value="Unassembled WGS sequence"/>
</dbReference>
<comment type="caution">
    <text evidence="2">The sequence shown here is derived from an EMBL/GenBank/DDBJ whole genome shotgun (WGS) entry which is preliminary data.</text>
</comment>